<organism evidence="14">
    <name type="scientific">uncultured virus</name>
    <dbReference type="NCBI Taxonomy" id="340016"/>
    <lineage>
        <taxon>Viruses</taxon>
        <taxon>environmental samples</taxon>
    </lineage>
</organism>
<evidence type="ECO:0000256" key="4">
    <source>
        <dbReference type="ARBA" id="ARBA00022705"/>
    </source>
</evidence>
<dbReference type="EMBL" id="KY487963">
    <property type="protein sequence ID" value="AUM61994.1"/>
    <property type="molecule type" value="Genomic_DNA"/>
</dbReference>
<evidence type="ECO:0000256" key="3">
    <source>
        <dbReference type="ARBA" id="ARBA00022695"/>
    </source>
</evidence>
<keyword evidence="10" id="KW-0190">Covalent protein-DNA linkage</keyword>
<dbReference type="Gene3D" id="3.40.50.300">
    <property type="entry name" value="P-loop containing nucleotide triphosphate hydrolases"/>
    <property type="match status" value="1"/>
</dbReference>
<evidence type="ECO:0000256" key="5">
    <source>
        <dbReference type="ARBA" id="ARBA00022722"/>
    </source>
</evidence>
<keyword evidence="6" id="KW-0479">Metal-binding</keyword>
<dbReference type="GO" id="GO:0016779">
    <property type="term" value="F:nucleotidyltransferase activity"/>
    <property type="evidence" value="ECO:0007669"/>
    <property type="project" value="UniProtKB-KW"/>
</dbReference>
<keyword evidence="2" id="KW-0808">Transferase</keyword>
<dbReference type="SUPFAM" id="SSF55464">
    <property type="entry name" value="Origin of replication-binding domain, RBD-like"/>
    <property type="match status" value="1"/>
</dbReference>
<keyword evidence="5" id="KW-0540">Nuclease</keyword>
<evidence type="ECO:0000313" key="14">
    <source>
        <dbReference type="EMBL" id="AUM61994.1"/>
    </source>
</evidence>
<proteinExistence type="predicted"/>
<name>A0A2K9LWW0_9VIRU</name>
<keyword evidence="3" id="KW-0548">Nucleotidyltransferase</keyword>
<protein>
    <submittedName>
        <fullName evidence="14">Rep</fullName>
    </submittedName>
</protein>
<keyword evidence="11" id="KW-0238">DNA-binding</keyword>
<evidence type="ECO:0000256" key="10">
    <source>
        <dbReference type="ARBA" id="ARBA00023124"/>
    </source>
</evidence>
<keyword evidence="9" id="KW-0378">Hydrolase</keyword>
<dbReference type="PROSITE" id="PS52020">
    <property type="entry name" value="CRESS_DNA_REP"/>
    <property type="match status" value="1"/>
</dbReference>
<feature type="domain" description="CRESS-DNA virus Rep endonuclease" evidence="13">
    <location>
        <begin position="1"/>
        <end position="58"/>
    </location>
</feature>
<dbReference type="InterPro" id="IPR027417">
    <property type="entry name" value="P-loop_NTPase"/>
</dbReference>
<dbReference type="Gene3D" id="3.40.1310.20">
    <property type="match status" value="1"/>
</dbReference>
<evidence type="ECO:0000256" key="7">
    <source>
        <dbReference type="ARBA" id="ARBA00022741"/>
    </source>
</evidence>
<evidence type="ECO:0000256" key="2">
    <source>
        <dbReference type="ARBA" id="ARBA00022679"/>
    </source>
</evidence>
<evidence type="ECO:0000256" key="11">
    <source>
        <dbReference type="ARBA" id="ARBA00023125"/>
    </source>
</evidence>
<sequence>MTHLHILVLFKKSFQTRNRSAFDFVCGKHGNYQPARSPYAVVNYLRKSDQAPLSSGEVPSPGEKSKGSRGRKDGTGTPKESKSATFAQALLSGSSTLQEIMMADPGFYMQKKRQLEEFASLCKYQRLNASKLKWPTEWTYSGESAETQRIAEWLRSNIGATRSLRQKQLFVHGPKEYCKSTVIELLRAFFRLYEIPKGEDFYDFYDDDQFDLAYMDEFKGHKQIQWMNQFLEGSHMTLRKKGAQVLKLKNLPVIVTSNFPLEQCYAAALAKDHNKLDTLQSRLEVIELLQPFDSLGLALALGLTPETFPAMKHWKEWTLLCEEALAREASSAGLVVQIAPRDPSPRPWKKRRTDFCKFCGMTEANCRCKDEMSPEL</sequence>
<evidence type="ECO:0000256" key="6">
    <source>
        <dbReference type="ARBA" id="ARBA00022723"/>
    </source>
</evidence>
<accession>A0A2K9LWW0</accession>
<keyword evidence="4" id="KW-0235">DNA replication</keyword>
<gene>
    <name evidence="14" type="primary">Rep</name>
</gene>
<evidence type="ECO:0000259" key="13">
    <source>
        <dbReference type="PROSITE" id="PS52020"/>
    </source>
</evidence>
<dbReference type="InterPro" id="IPR049912">
    <property type="entry name" value="CRESS_DNA_REP"/>
</dbReference>
<dbReference type="GO" id="GO:0016787">
    <property type="term" value="F:hydrolase activity"/>
    <property type="evidence" value="ECO:0007669"/>
    <property type="project" value="UniProtKB-KW"/>
</dbReference>
<dbReference type="GO" id="GO:0006260">
    <property type="term" value="P:DNA replication"/>
    <property type="evidence" value="ECO:0007669"/>
    <property type="project" value="UniProtKB-KW"/>
</dbReference>
<dbReference type="GO" id="GO:0004519">
    <property type="term" value="F:endonuclease activity"/>
    <property type="evidence" value="ECO:0007669"/>
    <property type="project" value="UniProtKB-KW"/>
</dbReference>
<comment type="subcellular location">
    <subcellularLocation>
        <location evidence="1">Host nucleus</location>
    </subcellularLocation>
</comment>
<evidence type="ECO:0000256" key="8">
    <source>
        <dbReference type="ARBA" id="ARBA00022759"/>
    </source>
</evidence>
<feature type="compositionally biased region" description="Basic and acidic residues" evidence="12">
    <location>
        <begin position="63"/>
        <end position="82"/>
    </location>
</feature>
<keyword evidence="8" id="KW-0255">Endonuclease</keyword>
<dbReference type="GO" id="GO:0003677">
    <property type="term" value="F:DNA binding"/>
    <property type="evidence" value="ECO:0007669"/>
    <property type="project" value="UniProtKB-KW"/>
</dbReference>
<evidence type="ECO:0000256" key="1">
    <source>
        <dbReference type="ARBA" id="ARBA00004147"/>
    </source>
</evidence>
<dbReference type="GO" id="GO:0042025">
    <property type="term" value="C:host cell nucleus"/>
    <property type="evidence" value="ECO:0007669"/>
    <property type="project" value="UniProtKB-SubCell"/>
</dbReference>
<evidence type="ECO:0000256" key="12">
    <source>
        <dbReference type="SAM" id="MobiDB-lite"/>
    </source>
</evidence>
<dbReference type="GO" id="GO:0000166">
    <property type="term" value="F:nucleotide binding"/>
    <property type="evidence" value="ECO:0007669"/>
    <property type="project" value="UniProtKB-KW"/>
</dbReference>
<feature type="region of interest" description="Disordered" evidence="12">
    <location>
        <begin position="50"/>
        <end position="83"/>
    </location>
</feature>
<dbReference type="GO" id="GO:0046872">
    <property type="term" value="F:metal ion binding"/>
    <property type="evidence" value="ECO:0007669"/>
    <property type="project" value="UniProtKB-KW"/>
</dbReference>
<reference evidence="14" key="1">
    <citation type="submission" date="2017-01" db="EMBL/GenBank/DDBJ databases">
        <title>High-throughput sequencing uncovers low homogeneity in the biogeography of single-stranded DNA viruses.</title>
        <authorList>
            <person name="Pearson V.M."/>
            <person name="Rokyta D.R."/>
        </authorList>
    </citation>
    <scope>NUCLEOTIDE SEQUENCE</scope>
</reference>
<keyword evidence="7" id="KW-0547">Nucleotide-binding</keyword>
<evidence type="ECO:0000256" key="9">
    <source>
        <dbReference type="ARBA" id="ARBA00022801"/>
    </source>
</evidence>